<dbReference type="SUPFAM" id="SSF102462">
    <property type="entry name" value="Peptidyl-tRNA hydrolase II"/>
    <property type="match status" value="1"/>
</dbReference>
<dbReference type="InterPro" id="IPR018988">
    <property type="entry name" value="DUF2000"/>
</dbReference>
<evidence type="ECO:0000313" key="2">
    <source>
        <dbReference type="Proteomes" id="UP000187486"/>
    </source>
</evidence>
<keyword evidence="2" id="KW-1185">Reference proteome</keyword>
<evidence type="ECO:0008006" key="3">
    <source>
        <dbReference type="Google" id="ProtNLM"/>
    </source>
</evidence>
<comment type="caution">
    <text evidence="1">The sequence shown here is derived from an EMBL/GenBank/DDBJ whole genome shotgun (WGS) entry which is preliminary data.</text>
</comment>
<dbReference type="InterPro" id="IPR023476">
    <property type="entry name" value="Pep_tRNA_hydro_II_dom_sf"/>
</dbReference>
<dbReference type="InterPro" id="IPR017021">
    <property type="entry name" value="UCP033763"/>
</dbReference>
<dbReference type="OrthoDB" id="3692042at2"/>
<organism evidence="1 2">
    <name type="scientific">Amycolatopsis coloradensis</name>
    <dbReference type="NCBI Taxonomy" id="76021"/>
    <lineage>
        <taxon>Bacteria</taxon>
        <taxon>Bacillati</taxon>
        <taxon>Actinomycetota</taxon>
        <taxon>Actinomycetes</taxon>
        <taxon>Pseudonocardiales</taxon>
        <taxon>Pseudonocardiaceae</taxon>
        <taxon>Amycolatopsis</taxon>
    </lineage>
</organism>
<dbReference type="PIRSF" id="PIRSF033736">
    <property type="entry name" value="UCP033763"/>
    <property type="match status" value="1"/>
</dbReference>
<dbReference type="Gene3D" id="3.40.1490.10">
    <property type="entry name" value="Bit1"/>
    <property type="match status" value="1"/>
</dbReference>
<accession>A0A1R0KI65</accession>
<dbReference type="Proteomes" id="UP000187486">
    <property type="component" value="Unassembled WGS sequence"/>
</dbReference>
<dbReference type="AlphaFoldDB" id="A0A1R0KI65"/>
<dbReference type="Pfam" id="PF09391">
    <property type="entry name" value="DUF2000"/>
    <property type="match status" value="1"/>
</dbReference>
<dbReference type="RefSeq" id="WP_076166469.1">
    <property type="nucleotide sequence ID" value="NZ_JBEZVB010000007.1"/>
</dbReference>
<sequence>MAIDAPEKCVIVVDGELPVGLALNTAAILSLTVGRHVDGVLGDDVKDADGFVHRGITSIPVPILKGDTETLASLVVRAAAVPSVFVVDFTRTAQTSRTYDEYTSRMSESGTAELPYVGVAVAGPRKAVDKLVGSFALYR</sequence>
<dbReference type="STRING" id="76021.BS329_34090"/>
<reference evidence="1 2" key="1">
    <citation type="submission" date="2016-01" db="EMBL/GenBank/DDBJ databases">
        <title>Amycolatopsis coloradensis genome sequencing and assembly.</title>
        <authorList>
            <person name="Mayilraj S."/>
        </authorList>
    </citation>
    <scope>NUCLEOTIDE SEQUENCE [LARGE SCALE GENOMIC DNA]</scope>
    <source>
        <strain evidence="1 2">DSM 44225</strain>
    </source>
</reference>
<proteinExistence type="predicted"/>
<evidence type="ECO:0000313" key="1">
    <source>
        <dbReference type="EMBL" id="OLZ45453.1"/>
    </source>
</evidence>
<dbReference type="EMBL" id="MQUQ01000020">
    <property type="protein sequence ID" value="OLZ45453.1"/>
    <property type="molecule type" value="Genomic_DNA"/>
</dbReference>
<name>A0A1R0KI65_9PSEU</name>
<protein>
    <recommendedName>
        <fullName evidence="3">DUF2000 domain-containing protein</fullName>
    </recommendedName>
</protein>
<gene>
    <name evidence="1" type="ORF">BS329_34090</name>
</gene>